<dbReference type="PATRIC" id="fig|1233171.3.peg.3344"/>
<gene>
    <name evidence="2" type="ORF">C672_3475</name>
</gene>
<protein>
    <submittedName>
        <fullName evidence="2">Putative membrane protein</fullName>
    </submittedName>
</protein>
<feature type="transmembrane region" description="Helical" evidence="1">
    <location>
        <begin position="64"/>
        <end position="85"/>
    </location>
</feature>
<feature type="transmembrane region" description="Helical" evidence="1">
    <location>
        <begin position="34"/>
        <end position="58"/>
    </location>
</feature>
<proteinExistence type="predicted"/>
<name>T4VHD9_PARBF</name>
<keyword evidence="1" id="KW-0472">Membrane</keyword>
<dbReference type="RefSeq" id="WP_021434402.1">
    <property type="nucleotide sequence ID" value="NZ_AVNC01000021.1"/>
</dbReference>
<reference evidence="2 3" key="1">
    <citation type="submission" date="2013-06" db="EMBL/GenBank/DDBJ databases">
        <authorList>
            <person name="Walk S."/>
            <person name="Aronoff D."/>
            <person name="Young V.Y."/>
            <person name="Marsh J."/>
            <person name="Harrison L."/>
            <person name="Daugherty S.C."/>
            <person name="Shefchek K.A."/>
            <person name="Hine E.E."/>
            <person name="Tallon L.J."/>
            <person name="Sadzewicz L.K."/>
            <person name="Rasko D.A."/>
        </authorList>
    </citation>
    <scope>NUCLEOTIDE SEQUENCE [LARGE SCALE GENOMIC DNA]</scope>
    <source>
        <strain evidence="2 3">ATCC 638</strain>
    </source>
</reference>
<dbReference type="Proteomes" id="UP000015688">
    <property type="component" value="Unassembled WGS sequence"/>
</dbReference>
<dbReference type="EMBL" id="AVNC01000021">
    <property type="protein sequence ID" value="EQK40102.1"/>
    <property type="molecule type" value="Genomic_DNA"/>
</dbReference>
<accession>T4VHD9</accession>
<organism evidence="2 3">
    <name type="scientific">Paraclostridium bifermentans ATCC 638 = DSM 14991</name>
    <dbReference type="NCBI Taxonomy" id="1233171"/>
    <lineage>
        <taxon>Bacteria</taxon>
        <taxon>Bacillati</taxon>
        <taxon>Bacillota</taxon>
        <taxon>Clostridia</taxon>
        <taxon>Peptostreptococcales</taxon>
        <taxon>Peptostreptococcaceae</taxon>
        <taxon>Paraclostridium</taxon>
    </lineage>
</organism>
<evidence type="ECO:0000313" key="3">
    <source>
        <dbReference type="Proteomes" id="UP000015688"/>
    </source>
</evidence>
<dbReference type="GeneID" id="67474541"/>
<keyword evidence="1" id="KW-0812">Transmembrane</keyword>
<evidence type="ECO:0000313" key="2">
    <source>
        <dbReference type="EMBL" id="EQK40102.1"/>
    </source>
</evidence>
<feature type="transmembrane region" description="Helical" evidence="1">
    <location>
        <begin position="6"/>
        <end position="22"/>
    </location>
</feature>
<comment type="caution">
    <text evidence="2">The sequence shown here is derived from an EMBL/GenBank/DDBJ whole genome shotgun (WGS) entry which is preliminary data.</text>
</comment>
<dbReference type="AlphaFoldDB" id="T4VHD9"/>
<evidence type="ECO:0000256" key="1">
    <source>
        <dbReference type="SAM" id="Phobius"/>
    </source>
</evidence>
<keyword evidence="1" id="KW-1133">Transmembrane helix</keyword>
<sequence length="97" mass="10803">MILWFLVISGILILVSGIYFLVTNYRQGKYIKGYGLLSYVGFVMVLLGAILLMEPIFITLPGNFSNIAPVVITMFTCAIAGKLLLKPTFLRNKNKTL</sequence>